<name>A0A8J8FFN6_9BACT</name>
<reference evidence="1" key="1">
    <citation type="submission" date="2019-10" db="EMBL/GenBank/DDBJ databases">
        <title>Draft genome sequence of Panacibacter sp. KCS-6.</title>
        <authorList>
            <person name="Yim K.J."/>
        </authorList>
    </citation>
    <scope>NUCLEOTIDE SEQUENCE</scope>
    <source>
        <strain evidence="1">KCS-6</strain>
    </source>
</reference>
<accession>A0A8J8FFN6</accession>
<proteinExistence type="predicted"/>
<dbReference type="RefSeq" id="WP_171608487.1">
    <property type="nucleotide sequence ID" value="NZ_WHPF01000009.1"/>
</dbReference>
<dbReference type="SUPFAM" id="SSF160574">
    <property type="entry name" value="BT0923-like"/>
    <property type="match status" value="1"/>
</dbReference>
<organism evidence="1 2">
    <name type="scientific">Limnovirga soli</name>
    <dbReference type="NCBI Taxonomy" id="2656915"/>
    <lineage>
        <taxon>Bacteria</taxon>
        <taxon>Pseudomonadati</taxon>
        <taxon>Bacteroidota</taxon>
        <taxon>Chitinophagia</taxon>
        <taxon>Chitinophagales</taxon>
        <taxon>Chitinophagaceae</taxon>
        <taxon>Limnovirga</taxon>
    </lineage>
</organism>
<comment type="caution">
    <text evidence="1">The sequence shown here is derived from an EMBL/GenBank/DDBJ whole genome shotgun (WGS) entry which is preliminary data.</text>
</comment>
<evidence type="ECO:0000313" key="1">
    <source>
        <dbReference type="EMBL" id="NNV56547.1"/>
    </source>
</evidence>
<dbReference type="AlphaFoldDB" id="A0A8J8FFN6"/>
<dbReference type="Proteomes" id="UP000598971">
    <property type="component" value="Unassembled WGS sequence"/>
</dbReference>
<keyword evidence="2" id="KW-1185">Reference proteome</keyword>
<protein>
    <submittedName>
        <fullName evidence="1">Uncharacterized protein</fullName>
    </submittedName>
</protein>
<gene>
    <name evidence="1" type="ORF">GD597_13830</name>
</gene>
<evidence type="ECO:0000313" key="2">
    <source>
        <dbReference type="Proteomes" id="UP000598971"/>
    </source>
</evidence>
<dbReference type="EMBL" id="WHPF01000009">
    <property type="protein sequence ID" value="NNV56547.1"/>
    <property type="molecule type" value="Genomic_DNA"/>
</dbReference>
<sequence length="152" mass="17776">MHQQRYFRYLGIMLLVSLLTAPGFAQLRKIPFDVTDAFMSRYPHAEKLEWRDKLTAFEAHFYLNGFEMTADFTARGDWQKTEKFLNLNTLHNEVAAGFKKCRYAGWAIISIAEISIISEPVVYRILVKKTSLQKKYLYFNARGKLLREAITL</sequence>
<dbReference type="Gene3D" id="3.10.450.360">
    <property type="match status" value="1"/>
</dbReference>